<comment type="caution">
    <text evidence="1">The sequence shown here is derived from an EMBL/GenBank/DDBJ whole genome shotgun (WGS) entry which is preliminary data.</text>
</comment>
<sequence length="70" mass="7371">MVEAMHNSAAVVAARHHSDDTGIQSLLEFGDPLGIVVSLADLVIILAARAKLPIDTLITTMRAGADNEHP</sequence>
<reference evidence="2" key="1">
    <citation type="journal article" date="2019" name="Int. J. Syst. Evol. Microbiol.">
        <title>The Global Catalogue of Microorganisms (GCM) 10K type strain sequencing project: providing services to taxonomists for standard genome sequencing and annotation.</title>
        <authorList>
            <consortium name="The Broad Institute Genomics Platform"/>
            <consortium name="The Broad Institute Genome Sequencing Center for Infectious Disease"/>
            <person name="Wu L."/>
            <person name="Ma J."/>
        </authorList>
    </citation>
    <scope>NUCLEOTIDE SEQUENCE [LARGE SCALE GENOMIC DNA]</scope>
    <source>
        <strain evidence="2">IBRC-M 10490</strain>
    </source>
</reference>
<evidence type="ECO:0000313" key="1">
    <source>
        <dbReference type="EMBL" id="MFC4373327.1"/>
    </source>
</evidence>
<gene>
    <name evidence="1" type="ORF">ACFO5K_04360</name>
</gene>
<keyword evidence="2" id="KW-1185">Reference proteome</keyword>
<dbReference type="Proteomes" id="UP001595844">
    <property type="component" value="Unassembled WGS sequence"/>
</dbReference>
<protein>
    <submittedName>
        <fullName evidence="1">Uncharacterized protein</fullName>
    </submittedName>
</protein>
<dbReference type="EMBL" id="JBHSDL010000005">
    <property type="protein sequence ID" value="MFC4373327.1"/>
    <property type="molecule type" value="Genomic_DNA"/>
</dbReference>
<accession>A0ABV8VCL0</accession>
<organism evidence="1 2">
    <name type="scientific">Nocardia halotolerans</name>
    <dbReference type="NCBI Taxonomy" id="1755878"/>
    <lineage>
        <taxon>Bacteria</taxon>
        <taxon>Bacillati</taxon>
        <taxon>Actinomycetota</taxon>
        <taxon>Actinomycetes</taxon>
        <taxon>Mycobacteriales</taxon>
        <taxon>Nocardiaceae</taxon>
        <taxon>Nocardia</taxon>
    </lineage>
</organism>
<dbReference type="RefSeq" id="WP_378555986.1">
    <property type="nucleotide sequence ID" value="NZ_JBHSDL010000005.1"/>
</dbReference>
<name>A0ABV8VCL0_9NOCA</name>
<evidence type="ECO:0000313" key="2">
    <source>
        <dbReference type="Proteomes" id="UP001595844"/>
    </source>
</evidence>
<proteinExistence type="predicted"/>